<evidence type="ECO:0000256" key="2">
    <source>
        <dbReference type="ARBA" id="ARBA00022448"/>
    </source>
</evidence>
<keyword evidence="14" id="KW-1185">Reference proteome</keyword>
<feature type="signal peptide" evidence="10">
    <location>
        <begin position="1"/>
        <end position="19"/>
    </location>
</feature>
<keyword evidence="7" id="KW-0675">Receptor</keyword>
<feature type="transmembrane region" description="Helical" evidence="9">
    <location>
        <begin position="283"/>
        <end position="300"/>
    </location>
</feature>
<feature type="transmembrane region" description="Helical" evidence="9">
    <location>
        <begin position="522"/>
        <end position="544"/>
    </location>
</feature>
<evidence type="ECO:0000256" key="7">
    <source>
        <dbReference type="ARBA" id="ARBA00023170"/>
    </source>
</evidence>
<feature type="transmembrane region" description="Helical" evidence="9">
    <location>
        <begin position="664"/>
        <end position="695"/>
    </location>
</feature>
<feature type="transmembrane region" description="Helical" evidence="9">
    <location>
        <begin position="65"/>
        <end position="82"/>
    </location>
</feature>
<dbReference type="AlphaFoldDB" id="A0A814HQR2"/>
<evidence type="ECO:0000256" key="5">
    <source>
        <dbReference type="ARBA" id="ARBA00022989"/>
    </source>
</evidence>
<evidence type="ECO:0000256" key="9">
    <source>
        <dbReference type="SAM" id="Phobius"/>
    </source>
</evidence>
<dbReference type="GO" id="GO:0034632">
    <property type="term" value="F:retinol transmembrane transporter activity"/>
    <property type="evidence" value="ECO:0007669"/>
    <property type="project" value="InterPro"/>
</dbReference>
<dbReference type="PANTHER" id="PTHR21444">
    <property type="entry name" value="COILED-COIL DOMAIN-CONTAINING PROTEIN 180"/>
    <property type="match status" value="1"/>
</dbReference>
<dbReference type="GO" id="GO:0071939">
    <property type="term" value="P:vitamin A import into cell"/>
    <property type="evidence" value="ECO:0007669"/>
    <property type="project" value="TreeGrafter"/>
</dbReference>
<keyword evidence="4 9" id="KW-0812">Transmembrane</keyword>
<comment type="subcellular location">
    <subcellularLocation>
        <location evidence="1">Cell membrane</location>
        <topology evidence="1">Multi-pass membrane protein</topology>
    </subcellularLocation>
</comment>
<feature type="transmembrane region" description="Helical" evidence="9">
    <location>
        <begin position="126"/>
        <end position="146"/>
    </location>
</feature>
<dbReference type="InterPro" id="IPR026612">
    <property type="entry name" value="STRA6-like"/>
</dbReference>
<sequence length="850" mass="97359">MKLVINIIVFFSLIPIINAEANCTIHNPCGSRGYCSESGDNYTCQCKYWLEGQFCDRQSNSGKEVIILGSLTGLLIVVYYGLRIGRKIYLKRKAPKQEKVKKISTEPKLKEIFVIYVKKTFPSKDIIVAILVILVAVATLLIRWSLVKNIHNEVITRFQQEGLAYFNDASVCDLFNMEYVNVITIPVAVLVIIICTVMNQRASFKRDKCKGYGAPPMPLDFFSHIDRKFAMVIFALISNDLLEILNGDSNTKKLGAGVLVKFLLRVFKVLLMGFRFYPVLASVYIDSIVTLTAATLYFWLHHAIAIVETGKCNLIFYGNREDFEANIDGTKTFLKYFGTGSSLIAMEICTSIPQALCLAYITVKLPLMLIEKIRVYRKGHMSTETKVCELLRREESNFLRISHEDSVEMLYVRNLFRSSSERPRTRTLFGRLIPKRIYEWRDDFRHSSRVLCIYSSIFLLLFFVTIRFSVKIIPKLDTLQSSIQNFLNTLLGSGEALGDEAAEDTPPPVKLSIILPDLVHTYSFAASLTLTILIIQLIVLLANIRRNLLQAFRGDDSEIPRRQRANYLSYALGNFHFAGYFIGFLVWGFAIIAVFSTIISALIGTLLTIDSAMVMEMIITAVTPGLLIFLFKKYLNLFLAQYVFLQDFGDVLALDNRRYLMIFLYFNFFLDAFLGLVSSILRLIISVVGGIIYMCRLDYSTLGRKLEFLDGGFNAYCGFIHTECTHRHPIMLVFVSHLYSAVKKKEYVAMHSDSDILPIEEKAVQLRKSSRYIRKWRLAAYLVRNPAIVFFRKSFLKNLTLDDLRAINDRDNDEHIDTHRHAMFYTRQMAAQRPSFVEDIDPKQIVIQRF</sequence>
<keyword evidence="2" id="KW-0813">Transport</keyword>
<comment type="caution">
    <text evidence="8">Lacks conserved residue(s) required for the propagation of feature annotation.</text>
</comment>
<dbReference type="Pfam" id="PF14752">
    <property type="entry name" value="RBP_receptor"/>
    <property type="match status" value="1"/>
</dbReference>
<keyword evidence="6 9" id="KW-0472">Membrane</keyword>
<feature type="transmembrane region" description="Helical" evidence="9">
    <location>
        <begin position="451"/>
        <end position="470"/>
    </location>
</feature>
<feature type="disulfide bond" evidence="8">
    <location>
        <begin position="46"/>
        <end position="55"/>
    </location>
</feature>
<dbReference type="PROSITE" id="PS50026">
    <property type="entry name" value="EGF_3"/>
    <property type="match status" value="1"/>
</dbReference>
<evidence type="ECO:0000259" key="11">
    <source>
        <dbReference type="PROSITE" id="PS50026"/>
    </source>
</evidence>
<organism evidence="13 14">
    <name type="scientific">Adineta ricciae</name>
    <name type="common">Rotifer</name>
    <dbReference type="NCBI Taxonomy" id="249248"/>
    <lineage>
        <taxon>Eukaryota</taxon>
        <taxon>Metazoa</taxon>
        <taxon>Spiralia</taxon>
        <taxon>Gnathifera</taxon>
        <taxon>Rotifera</taxon>
        <taxon>Eurotatoria</taxon>
        <taxon>Bdelloidea</taxon>
        <taxon>Adinetida</taxon>
        <taxon>Adinetidae</taxon>
        <taxon>Adineta</taxon>
    </lineage>
</organism>
<reference evidence="13" key="1">
    <citation type="submission" date="2021-02" db="EMBL/GenBank/DDBJ databases">
        <authorList>
            <person name="Nowell W R."/>
        </authorList>
    </citation>
    <scope>NUCLEOTIDE SEQUENCE</scope>
</reference>
<dbReference type="EMBL" id="CAJNOJ010000054">
    <property type="protein sequence ID" value="CAF0975168.1"/>
    <property type="molecule type" value="Genomic_DNA"/>
</dbReference>
<accession>A0A814HQR2</accession>
<dbReference type="GO" id="GO:0038023">
    <property type="term" value="F:signaling receptor activity"/>
    <property type="evidence" value="ECO:0007669"/>
    <property type="project" value="InterPro"/>
</dbReference>
<evidence type="ECO:0000256" key="3">
    <source>
        <dbReference type="ARBA" id="ARBA00022475"/>
    </source>
</evidence>
<evidence type="ECO:0000256" key="6">
    <source>
        <dbReference type="ARBA" id="ARBA00023136"/>
    </source>
</evidence>
<evidence type="ECO:0000313" key="14">
    <source>
        <dbReference type="Proteomes" id="UP000663828"/>
    </source>
</evidence>
<evidence type="ECO:0000256" key="4">
    <source>
        <dbReference type="ARBA" id="ARBA00022692"/>
    </source>
</evidence>
<dbReference type="EMBL" id="CAJNOR010000813">
    <property type="protein sequence ID" value="CAF1013352.1"/>
    <property type="molecule type" value="Genomic_DNA"/>
</dbReference>
<gene>
    <name evidence="12" type="ORF">EDS130_LOCUS13576</name>
    <name evidence="13" type="ORF">XAT740_LOCUS13842</name>
</gene>
<keyword evidence="8" id="KW-0245">EGF-like domain</keyword>
<dbReference type="GO" id="GO:0005886">
    <property type="term" value="C:plasma membrane"/>
    <property type="evidence" value="ECO:0007669"/>
    <property type="project" value="UniProtKB-SubCell"/>
</dbReference>
<evidence type="ECO:0000313" key="13">
    <source>
        <dbReference type="EMBL" id="CAF1013352.1"/>
    </source>
</evidence>
<keyword evidence="5 9" id="KW-1133">Transmembrane helix</keyword>
<evidence type="ECO:0000256" key="1">
    <source>
        <dbReference type="ARBA" id="ARBA00004651"/>
    </source>
</evidence>
<keyword evidence="10" id="KW-0732">Signal</keyword>
<dbReference type="InterPro" id="IPR000742">
    <property type="entry name" value="EGF"/>
</dbReference>
<dbReference type="PROSITE" id="PS00022">
    <property type="entry name" value="EGF_1"/>
    <property type="match status" value="1"/>
</dbReference>
<feature type="domain" description="EGF-like" evidence="11">
    <location>
        <begin position="19"/>
        <end position="56"/>
    </location>
</feature>
<evidence type="ECO:0000256" key="8">
    <source>
        <dbReference type="PROSITE-ProRule" id="PRU00076"/>
    </source>
</evidence>
<dbReference type="OrthoDB" id="2376984at2759"/>
<comment type="caution">
    <text evidence="13">The sequence shown here is derived from an EMBL/GenBank/DDBJ whole genome shotgun (WGS) entry which is preliminary data.</text>
</comment>
<proteinExistence type="predicted"/>
<dbReference type="CDD" id="cd00053">
    <property type="entry name" value="EGF"/>
    <property type="match status" value="1"/>
</dbReference>
<dbReference type="PANTHER" id="PTHR21444:SF15">
    <property type="entry name" value="RECEPTOR FOR RETINOL UPTAKE STRA6"/>
    <property type="match status" value="1"/>
</dbReference>
<dbReference type="Proteomes" id="UP000663852">
    <property type="component" value="Unassembled WGS sequence"/>
</dbReference>
<feature type="chain" id="PRO_5035601369" description="EGF-like domain-containing protein" evidence="10">
    <location>
        <begin position="20"/>
        <end position="850"/>
    </location>
</feature>
<keyword evidence="8" id="KW-1015">Disulfide bond</keyword>
<dbReference type="Proteomes" id="UP000663828">
    <property type="component" value="Unassembled WGS sequence"/>
</dbReference>
<protein>
    <recommendedName>
        <fullName evidence="11">EGF-like domain-containing protein</fullName>
    </recommendedName>
</protein>
<name>A0A814HQR2_ADIRI</name>
<keyword evidence="3" id="KW-1003">Cell membrane</keyword>
<feature type="transmembrane region" description="Helical" evidence="9">
    <location>
        <begin position="179"/>
        <end position="198"/>
    </location>
</feature>
<evidence type="ECO:0000313" key="12">
    <source>
        <dbReference type="EMBL" id="CAF0975168.1"/>
    </source>
</evidence>
<evidence type="ECO:0000256" key="10">
    <source>
        <dbReference type="SAM" id="SignalP"/>
    </source>
</evidence>